<protein>
    <recommendedName>
        <fullName evidence="8">Ammonium transporter</fullName>
    </recommendedName>
</protein>
<dbReference type="PANTHER" id="PTHR43029:SF10">
    <property type="entry name" value="AMMONIUM TRANSPORTER MEP2"/>
    <property type="match status" value="1"/>
</dbReference>
<evidence type="ECO:0000313" key="13">
    <source>
        <dbReference type="Proteomes" id="UP000237983"/>
    </source>
</evidence>
<keyword evidence="13" id="KW-1185">Reference proteome</keyword>
<evidence type="ECO:0000256" key="5">
    <source>
        <dbReference type="ARBA" id="ARBA00022989"/>
    </source>
</evidence>
<dbReference type="InterPro" id="IPR029020">
    <property type="entry name" value="Ammonium/urea_transptr"/>
</dbReference>
<reference evidence="12 13" key="1">
    <citation type="submission" date="2018-03" db="EMBL/GenBank/DDBJ databases">
        <title>Genomic Encyclopedia of Type Strains, Phase III (KMG-III): the genomes of soil and plant-associated and newly described type strains.</title>
        <authorList>
            <person name="Whitman W."/>
        </authorList>
    </citation>
    <scope>NUCLEOTIDE SEQUENCE [LARGE SCALE GENOMIC DNA]</scope>
    <source>
        <strain evidence="12 13">CGMCC 1.12484</strain>
    </source>
</reference>
<dbReference type="GO" id="GO:0005886">
    <property type="term" value="C:plasma membrane"/>
    <property type="evidence" value="ECO:0007669"/>
    <property type="project" value="TreeGrafter"/>
</dbReference>
<feature type="transmembrane region" description="Helical" evidence="10">
    <location>
        <begin position="6"/>
        <end position="24"/>
    </location>
</feature>
<comment type="subcellular location">
    <subcellularLocation>
        <location evidence="1">Membrane</location>
        <topology evidence="1">Multi-pass membrane protein</topology>
    </subcellularLocation>
</comment>
<evidence type="ECO:0000256" key="9">
    <source>
        <dbReference type="SAM" id="MobiDB-lite"/>
    </source>
</evidence>
<evidence type="ECO:0000256" key="7">
    <source>
        <dbReference type="ARBA" id="ARBA00023177"/>
    </source>
</evidence>
<evidence type="ECO:0000256" key="6">
    <source>
        <dbReference type="ARBA" id="ARBA00023136"/>
    </source>
</evidence>
<feature type="transmembrane region" description="Helical" evidence="10">
    <location>
        <begin position="317"/>
        <end position="338"/>
    </location>
</feature>
<feature type="transmembrane region" description="Helical" evidence="10">
    <location>
        <begin position="278"/>
        <end position="297"/>
    </location>
</feature>
<feature type="transmembrane region" description="Helical" evidence="10">
    <location>
        <begin position="36"/>
        <end position="54"/>
    </location>
</feature>
<dbReference type="AlphaFoldDB" id="A0A2T0VJE1"/>
<feature type="region of interest" description="Disordered" evidence="9">
    <location>
        <begin position="345"/>
        <end position="367"/>
    </location>
</feature>
<dbReference type="InterPro" id="IPR001905">
    <property type="entry name" value="Ammonium_transpt"/>
</dbReference>
<feature type="transmembrane region" description="Helical" evidence="10">
    <location>
        <begin position="167"/>
        <end position="186"/>
    </location>
</feature>
<feature type="transmembrane region" description="Helical" evidence="10">
    <location>
        <begin position="124"/>
        <end position="146"/>
    </location>
</feature>
<evidence type="ECO:0000256" key="2">
    <source>
        <dbReference type="ARBA" id="ARBA00005887"/>
    </source>
</evidence>
<evidence type="ECO:0000259" key="11">
    <source>
        <dbReference type="Pfam" id="PF00909"/>
    </source>
</evidence>
<accession>A0A2T0VJE1</accession>
<feature type="transmembrane region" description="Helical" evidence="10">
    <location>
        <begin position="97"/>
        <end position="118"/>
    </location>
</feature>
<evidence type="ECO:0000313" key="12">
    <source>
        <dbReference type="EMBL" id="PRY70340.1"/>
    </source>
</evidence>
<feature type="domain" description="Ammonium transporter AmtB-like" evidence="11">
    <location>
        <begin position="95"/>
        <end position="337"/>
    </location>
</feature>
<evidence type="ECO:0000256" key="1">
    <source>
        <dbReference type="ARBA" id="ARBA00004141"/>
    </source>
</evidence>
<feature type="transmembrane region" description="Helical" evidence="10">
    <location>
        <begin position="66"/>
        <end position="85"/>
    </location>
</feature>
<dbReference type="Proteomes" id="UP000237983">
    <property type="component" value="Unassembled WGS sequence"/>
</dbReference>
<dbReference type="EMBL" id="PVTL01000001">
    <property type="protein sequence ID" value="PRY70340.1"/>
    <property type="molecule type" value="Genomic_DNA"/>
</dbReference>
<evidence type="ECO:0000256" key="10">
    <source>
        <dbReference type="SAM" id="Phobius"/>
    </source>
</evidence>
<evidence type="ECO:0000256" key="3">
    <source>
        <dbReference type="ARBA" id="ARBA00022448"/>
    </source>
</evidence>
<feature type="transmembrane region" description="Helical" evidence="10">
    <location>
        <begin position="249"/>
        <end position="266"/>
    </location>
</feature>
<dbReference type="RefSeq" id="WP_106209399.1">
    <property type="nucleotide sequence ID" value="NZ_PVTL01000001.1"/>
</dbReference>
<feature type="transmembrane region" description="Helical" evidence="10">
    <location>
        <begin position="226"/>
        <end position="243"/>
    </location>
</feature>
<comment type="similarity">
    <text evidence="2">Belongs to the ammonia transporter channel (TC 1.A.11.2) family.</text>
</comment>
<gene>
    <name evidence="12" type="ORF">B0I08_101470</name>
</gene>
<sequence>MPVLAALAWLACITALAVLYRAQLSSPARVRGGRDDLRSIVVPCVVSAVVWVAVSVGVTGPTASPLRWPVAALAALAGLLIVVGARGLSASKPGMALYGGLWSALVFSPAAILVFYPATFGVSIAAGVWDLGGALPVHVAAGAAALALQRRQRRAGERPLGESPRAITTLVALAVLWVCWLTALVGMDMAIDRATPTIVLNGMLVPVASVSGWLIVVRIRRRRTTLANAGGGLVAGLVAATAVGGSLGAVWAVALGLVVGVACASGSARSDGLASSGAGLGATHLTAAAIGLVWVGLFGDGGGFIYTGQFSTVQVQIAAAVAVAGWGYGVTVALSPMLRRRFSRGDIRHTSPDAPAQGTFGGQTPPR</sequence>
<dbReference type="InterPro" id="IPR024041">
    <property type="entry name" value="NH4_transpt_AmtB-like_dom"/>
</dbReference>
<dbReference type="SUPFAM" id="SSF111352">
    <property type="entry name" value="Ammonium transporter"/>
    <property type="match status" value="1"/>
</dbReference>
<keyword evidence="5 10" id="KW-1133">Transmembrane helix</keyword>
<dbReference type="PANTHER" id="PTHR43029">
    <property type="entry name" value="AMMONIUM TRANSPORTER MEP2"/>
    <property type="match status" value="1"/>
</dbReference>
<keyword evidence="6 10" id="KW-0472">Membrane</keyword>
<dbReference type="Pfam" id="PF00909">
    <property type="entry name" value="Ammonium_transp"/>
    <property type="match status" value="1"/>
</dbReference>
<keyword evidence="7" id="KW-0924">Ammonia transport</keyword>
<dbReference type="Gene3D" id="1.10.3430.10">
    <property type="entry name" value="Ammonium transporter AmtB like domains"/>
    <property type="match status" value="1"/>
</dbReference>
<keyword evidence="4 10" id="KW-0812">Transmembrane</keyword>
<feature type="transmembrane region" description="Helical" evidence="10">
    <location>
        <begin position="198"/>
        <end position="219"/>
    </location>
</feature>
<comment type="caution">
    <text evidence="12">The sequence shown here is derived from an EMBL/GenBank/DDBJ whole genome shotgun (WGS) entry which is preliminary data.</text>
</comment>
<name>A0A2T0VJE1_9MICO</name>
<proteinExistence type="inferred from homology"/>
<dbReference type="GO" id="GO:0008519">
    <property type="term" value="F:ammonium channel activity"/>
    <property type="evidence" value="ECO:0007669"/>
    <property type="project" value="InterPro"/>
</dbReference>
<organism evidence="12 13">
    <name type="scientific">Glaciihabitans tibetensis</name>
    <dbReference type="NCBI Taxonomy" id="1266600"/>
    <lineage>
        <taxon>Bacteria</taxon>
        <taxon>Bacillati</taxon>
        <taxon>Actinomycetota</taxon>
        <taxon>Actinomycetes</taxon>
        <taxon>Micrococcales</taxon>
        <taxon>Microbacteriaceae</taxon>
        <taxon>Glaciihabitans</taxon>
    </lineage>
</organism>
<evidence type="ECO:0000256" key="4">
    <source>
        <dbReference type="ARBA" id="ARBA00022692"/>
    </source>
</evidence>
<evidence type="ECO:0000256" key="8">
    <source>
        <dbReference type="ARBA" id="ARBA00050025"/>
    </source>
</evidence>
<keyword evidence="3" id="KW-0813">Transport</keyword>